<dbReference type="EMBL" id="QYBA01000230">
    <property type="protein sequence ID" value="TKY91268.1"/>
    <property type="molecule type" value="Genomic_DNA"/>
</dbReference>
<evidence type="ECO:0000313" key="1">
    <source>
        <dbReference type="EMBL" id="TKY91268.1"/>
    </source>
</evidence>
<organism evidence="1 2">
    <name type="scientific">Candidatus Methanomarinus sp</name>
    <dbReference type="NCBI Taxonomy" id="3386244"/>
    <lineage>
        <taxon>Archaea</taxon>
        <taxon>Methanobacteriati</taxon>
        <taxon>Methanobacteriota</taxon>
        <taxon>Stenosarchaea group</taxon>
        <taxon>Methanomicrobia</taxon>
        <taxon>Methanosarcinales</taxon>
        <taxon>ANME-2 cluster</taxon>
        <taxon>Candidatus Methanocomedenaceae</taxon>
        <taxon>Candidatus Methanomarinus</taxon>
    </lineage>
</organism>
<protein>
    <submittedName>
        <fullName evidence="1">Ferrous iron transporter B</fullName>
    </submittedName>
</protein>
<accession>A0AC61S9B9</accession>
<sequence>MKKILLMGNPNVGKSVIFSRLTGANVIVSNYPGTTVDFTKGIMRISGHKAELIDVPGVYSLEPTNTAEEVAVGMVDEGDIIINVVDATNLERNLYQTLELIERDIPMIVVLNMWDETKHSGITINLEKLEKLLEVPVVPTVALTGEGIKALQSGLKKICTSSTKPEIRTKKPIKDKWSHIGEIIQEVQRVEHRHHTTLEVISDLTVKPGTGLPIALVVMLLTFTFIRFIGEGLITYISDPLFDLYMPYVTALSNMLYPGILHDILIGKLIDGQIDYIQSMGLLTTGLYVTFGMVLPYIIAFYLGLSFIEDTGYLPRLSVLVDNIFHRFGLHGYAIVSVFLGMGCNVPGALSVRILETRKMRFIAATLLSIAVPCMAQTAMIFGILGSYGIKYILMVITALAVTYIIMGLLLKRIIKGESPELFCEIPPYHRPSGRAVMKKTWMRVRSFLIEAIPFVFLGVVIVNILYITGIIDILGDILSPVVSGIWGLPQAAAGALLIGFLRKDVAVGMLVPLDMSPQQLVIAVTILTIYFPCVATFVVLIRELGIRDLIRSTLLMIFTALIVGGVMRIILLGV</sequence>
<reference evidence="1" key="1">
    <citation type="submission" date="2018-09" db="EMBL/GenBank/DDBJ databases">
        <title>A genomic encyclopedia of anaerobic methanotrophic archaea.</title>
        <authorList>
            <person name="Skennerton C.T."/>
            <person name="Chadwick G.L."/>
            <person name="Laso-Perez R."/>
            <person name="Leu A.O."/>
            <person name="Speth D.R."/>
            <person name="Yu H."/>
            <person name="Morgan-Lang C."/>
            <person name="Hatzenpichler R."/>
            <person name="Goudeau D."/>
            <person name="Malmstrom R."/>
            <person name="Woyke T."/>
            <person name="Hallam S."/>
            <person name="Tyson G.W."/>
            <person name="Wegener G."/>
            <person name="Boetius A."/>
            <person name="Orphan V.J."/>
        </authorList>
    </citation>
    <scope>NUCLEOTIDE SEQUENCE</scope>
    <source>
        <strain evidence="1">CONS3730D10UFb2</strain>
    </source>
</reference>
<comment type="caution">
    <text evidence="1">The sequence shown here is derived from an EMBL/GenBank/DDBJ whole genome shotgun (WGS) entry which is preliminary data.</text>
</comment>
<evidence type="ECO:0000313" key="2">
    <source>
        <dbReference type="Proteomes" id="UP000315423"/>
    </source>
</evidence>
<name>A0AC61S9B9_9EURY</name>
<dbReference type="Proteomes" id="UP000315423">
    <property type="component" value="Unassembled WGS sequence"/>
</dbReference>
<gene>
    <name evidence="1" type="ORF">C5S46_06755</name>
</gene>
<proteinExistence type="predicted"/>